<keyword evidence="8" id="KW-1185">Reference proteome</keyword>
<evidence type="ECO:0000256" key="1">
    <source>
        <dbReference type="ARBA" id="ARBA00004651"/>
    </source>
</evidence>
<sequence>MYVLIRFRILERGVEYIDENNLGPWGGMMYVFMFVICSVFLLPMTPLEAAAGIIWSHSYVTALLFALIGKNAGSWVCFLLASRSKSWANNKFSGNPPPRILVALKKVVKQKPHLLTALVCGAYIPASIKNYGLGSIPDVKFCRHFVPWTGLMGLPYAAANVAVGRSAQSFADVTSQDGNSTTKMLMGVFAGVTMMGLGAFGYYTKRQLEVQIDLLATEDDEENDDDARKEYGTIL</sequence>
<dbReference type="Proteomes" id="UP001165082">
    <property type="component" value="Unassembled WGS sequence"/>
</dbReference>
<evidence type="ECO:0000313" key="8">
    <source>
        <dbReference type="Proteomes" id="UP001165082"/>
    </source>
</evidence>
<name>A0A9W7E5Z6_9STRA</name>
<organism evidence="7 8">
    <name type="scientific">Triparma retinervis</name>
    <dbReference type="NCBI Taxonomy" id="2557542"/>
    <lineage>
        <taxon>Eukaryota</taxon>
        <taxon>Sar</taxon>
        <taxon>Stramenopiles</taxon>
        <taxon>Ochrophyta</taxon>
        <taxon>Bolidophyceae</taxon>
        <taxon>Parmales</taxon>
        <taxon>Triparmaceae</taxon>
        <taxon>Triparma</taxon>
    </lineage>
</organism>
<protein>
    <recommendedName>
        <fullName evidence="9">SNARE associated Golgi protein</fullName>
    </recommendedName>
</protein>
<gene>
    <name evidence="7" type="ORF">TrRE_jg11559</name>
</gene>
<accession>A0A9W7E5Z6</accession>
<evidence type="ECO:0000256" key="3">
    <source>
        <dbReference type="ARBA" id="ARBA00022692"/>
    </source>
</evidence>
<feature type="transmembrane region" description="Helical" evidence="6">
    <location>
        <begin position="184"/>
        <end position="203"/>
    </location>
</feature>
<evidence type="ECO:0000256" key="2">
    <source>
        <dbReference type="ARBA" id="ARBA00022475"/>
    </source>
</evidence>
<reference evidence="7" key="1">
    <citation type="submission" date="2022-07" db="EMBL/GenBank/DDBJ databases">
        <title>Genome analysis of Parmales, a sister group of diatoms, reveals the evolutionary specialization of diatoms from phago-mixotrophs to photoautotrophs.</title>
        <authorList>
            <person name="Ban H."/>
            <person name="Sato S."/>
            <person name="Yoshikawa S."/>
            <person name="Kazumasa Y."/>
            <person name="Nakamura Y."/>
            <person name="Ichinomiya M."/>
            <person name="Saitoh K."/>
            <person name="Sato N."/>
            <person name="Blanc-Mathieu R."/>
            <person name="Endo H."/>
            <person name="Kuwata A."/>
            <person name="Ogata H."/>
        </authorList>
    </citation>
    <scope>NUCLEOTIDE SEQUENCE</scope>
</reference>
<dbReference type="PANTHER" id="PTHR12677">
    <property type="entry name" value="GOLGI APPARATUS MEMBRANE PROTEIN TVP38-RELATED"/>
    <property type="match status" value="1"/>
</dbReference>
<dbReference type="AlphaFoldDB" id="A0A9W7E5Z6"/>
<dbReference type="GO" id="GO:0005886">
    <property type="term" value="C:plasma membrane"/>
    <property type="evidence" value="ECO:0007669"/>
    <property type="project" value="UniProtKB-SubCell"/>
</dbReference>
<proteinExistence type="predicted"/>
<keyword evidence="5 6" id="KW-0472">Membrane</keyword>
<dbReference type="InterPro" id="IPR015414">
    <property type="entry name" value="TMEM64"/>
</dbReference>
<keyword evidence="3 6" id="KW-0812">Transmembrane</keyword>
<comment type="subcellular location">
    <subcellularLocation>
        <location evidence="1">Cell membrane</location>
        <topology evidence="1">Multi-pass membrane protein</topology>
    </subcellularLocation>
</comment>
<evidence type="ECO:0000256" key="6">
    <source>
        <dbReference type="SAM" id="Phobius"/>
    </source>
</evidence>
<feature type="transmembrane region" description="Helical" evidence="6">
    <location>
        <begin position="62"/>
        <end position="81"/>
    </location>
</feature>
<feature type="transmembrane region" description="Helical" evidence="6">
    <location>
        <begin position="145"/>
        <end position="163"/>
    </location>
</feature>
<dbReference type="EMBL" id="BRXZ01002614">
    <property type="protein sequence ID" value="GMH66395.1"/>
    <property type="molecule type" value="Genomic_DNA"/>
</dbReference>
<evidence type="ECO:0000313" key="7">
    <source>
        <dbReference type="EMBL" id="GMH66395.1"/>
    </source>
</evidence>
<dbReference type="OrthoDB" id="195690at2759"/>
<evidence type="ECO:0000256" key="5">
    <source>
        <dbReference type="ARBA" id="ARBA00023136"/>
    </source>
</evidence>
<comment type="caution">
    <text evidence="7">The sequence shown here is derived from an EMBL/GenBank/DDBJ whole genome shotgun (WGS) entry which is preliminary data.</text>
</comment>
<keyword evidence="4 6" id="KW-1133">Transmembrane helix</keyword>
<evidence type="ECO:0008006" key="9">
    <source>
        <dbReference type="Google" id="ProtNLM"/>
    </source>
</evidence>
<dbReference type="PANTHER" id="PTHR12677:SF59">
    <property type="entry name" value="GOLGI APPARATUS MEMBRANE PROTEIN TVP38-RELATED"/>
    <property type="match status" value="1"/>
</dbReference>
<evidence type="ECO:0000256" key="4">
    <source>
        <dbReference type="ARBA" id="ARBA00022989"/>
    </source>
</evidence>
<keyword evidence="2" id="KW-1003">Cell membrane</keyword>
<feature type="transmembrane region" description="Helical" evidence="6">
    <location>
        <begin position="21"/>
        <end position="42"/>
    </location>
</feature>